<evidence type="ECO:0000313" key="2">
    <source>
        <dbReference type="EMBL" id="GGH91378.1"/>
    </source>
</evidence>
<dbReference type="InterPro" id="IPR014729">
    <property type="entry name" value="Rossmann-like_a/b/a_fold"/>
</dbReference>
<protein>
    <recommendedName>
        <fullName evidence="1">Photolyase/cryptochrome alpha/beta domain-containing protein</fullName>
    </recommendedName>
</protein>
<dbReference type="Gene3D" id="3.40.50.620">
    <property type="entry name" value="HUPs"/>
    <property type="match status" value="1"/>
</dbReference>
<dbReference type="EMBL" id="BMGY01000071">
    <property type="protein sequence ID" value="GGH91378.1"/>
    <property type="molecule type" value="Genomic_DNA"/>
</dbReference>
<dbReference type="InterPro" id="IPR036155">
    <property type="entry name" value="Crypto/Photolyase_N_sf"/>
</dbReference>
<accession>A0ABQ2AKA5</accession>
<keyword evidence="3" id="KW-1185">Reference proteome</keyword>
<organism evidence="2 3">
    <name type="scientific">Hymenobacter frigidus</name>
    <dbReference type="NCBI Taxonomy" id="1524095"/>
    <lineage>
        <taxon>Bacteria</taxon>
        <taxon>Pseudomonadati</taxon>
        <taxon>Bacteroidota</taxon>
        <taxon>Cytophagia</taxon>
        <taxon>Cytophagales</taxon>
        <taxon>Hymenobacteraceae</taxon>
        <taxon>Hymenobacter</taxon>
    </lineage>
</organism>
<comment type="caution">
    <text evidence="2">The sequence shown here is derived from an EMBL/GenBank/DDBJ whole genome shotgun (WGS) entry which is preliminary data.</text>
</comment>
<evidence type="ECO:0000313" key="3">
    <source>
        <dbReference type="Proteomes" id="UP000637774"/>
    </source>
</evidence>
<feature type="domain" description="Photolyase/cryptochrome alpha/beta" evidence="1">
    <location>
        <begin position="98"/>
        <end position="121"/>
    </location>
</feature>
<dbReference type="Proteomes" id="UP000637774">
    <property type="component" value="Unassembled WGS sequence"/>
</dbReference>
<reference evidence="3" key="1">
    <citation type="journal article" date="2019" name="Int. J. Syst. Evol. Microbiol.">
        <title>The Global Catalogue of Microorganisms (GCM) 10K type strain sequencing project: providing services to taxonomists for standard genome sequencing and annotation.</title>
        <authorList>
            <consortium name="The Broad Institute Genomics Platform"/>
            <consortium name="The Broad Institute Genome Sequencing Center for Infectious Disease"/>
            <person name="Wu L."/>
            <person name="Ma J."/>
        </authorList>
    </citation>
    <scope>NUCLEOTIDE SEQUENCE [LARGE SCALE GENOMIC DNA]</scope>
    <source>
        <strain evidence="3">CGMCC 1.14966</strain>
    </source>
</reference>
<gene>
    <name evidence="2" type="ORF">GCM10011495_39350</name>
</gene>
<proteinExistence type="predicted"/>
<dbReference type="PROSITE" id="PS51645">
    <property type="entry name" value="PHR_CRY_ALPHA_BETA"/>
    <property type="match status" value="1"/>
</dbReference>
<dbReference type="InterPro" id="IPR006050">
    <property type="entry name" value="DNA_photolyase_N"/>
</dbReference>
<evidence type="ECO:0000259" key="1">
    <source>
        <dbReference type="PROSITE" id="PS51645"/>
    </source>
</evidence>
<name>A0ABQ2AKA5_9BACT</name>
<sequence>MGGIPAAAGCQPVLNSWLLTGFAPVGAQKQPVASKGSGLFGQAPNKKGPPIILTGLLVVERAALGAAARHPRLAPAAPSPPPAEPGVRFCSTMPTIRMKIILWYRNDLRTHDHEALWEAAQ</sequence>
<dbReference type="SUPFAM" id="SSF52425">
    <property type="entry name" value="Cryptochrome/photolyase, N-terminal domain"/>
    <property type="match status" value="1"/>
</dbReference>